<dbReference type="PANTHER" id="PTHR43736">
    <property type="entry name" value="ADP-RIBOSE PYROPHOSPHATASE"/>
    <property type="match status" value="1"/>
</dbReference>
<keyword evidence="4" id="KW-1185">Reference proteome</keyword>
<dbReference type="GO" id="GO:0016787">
    <property type="term" value="F:hydrolase activity"/>
    <property type="evidence" value="ECO:0007669"/>
    <property type="project" value="UniProtKB-KW"/>
</dbReference>
<dbReference type="Gene3D" id="3.90.79.10">
    <property type="entry name" value="Nucleoside Triphosphate Pyrophosphohydrolase"/>
    <property type="match status" value="1"/>
</dbReference>
<evidence type="ECO:0000313" key="4">
    <source>
        <dbReference type="Proteomes" id="UP001055911"/>
    </source>
</evidence>
<evidence type="ECO:0000256" key="1">
    <source>
        <dbReference type="ARBA" id="ARBA00022801"/>
    </source>
</evidence>
<dbReference type="InterPro" id="IPR015797">
    <property type="entry name" value="NUDIX_hydrolase-like_dom_sf"/>
</dbReference>
<dbReference type="AlphaFoldDB" id="A0A9Q8ZUW7"/>
<evidence type="ECO:0000259" key="2">
    <source>
        <dbReference type="PROSITE" id="PS51462"/>
    </source>
</evidence>
<organism evidence="3 4">
    <name type="scientific">Fructilactobacillus cliffordii</name>
    <dbReference type="NCBI Taxonomy" id="2940299"/>
    <lineage>
        <taxon>Bacteria</taxon>
        <taxon>Bacillati</taxon>
        <taxon>Bacillota</taxon>
        <taxon>Bacilli</taxon>
        <taxon>Lactobacillales</taxon>
        <taxon>Lactobacillaceae</taxon>
        <taxon>Fructilactobacillus</taxon>
    </lineage>
</organism>
<dbReference type="RefSeq" id="WP_252766478.1">
    <property type="nucleotide sequence ID" value="NZ_CP097119.1"/>
</dbReference>
<sequence length="151" mass="17563">MTKVRYKTNSAVFALIFDDSRTKILLQKRINTNIKDGYFDVGTSGHVEKNESMSQAMIRELKEELGINVEKKNLKFSSMMHKKYNDTAEPYYNGYFIVEKYEGTPHIVEPEKDAELLWAPIKDLPQNLIEDRKIAINNYLNGISYCEDGWD</sequence>
<name>A0A9Q8ZUW7_9LACO</name>
<keyword evidence="1" id="KW-0378">Hydrolase</keyword>
<dbReference type="Proteomes" id="UP001055911">
    <property type="component" value="Chromosome"/>
</dbReference>
<dbReference type="InterPro" id="IPR000086">
    <property type="entry name" value="NUDIX_hydrolase_dom"/>
</dbReference>
<dbReference type="EMBL" id="CP097119">
    <property type="protein sequence ID" value="USS88961.1"/>
    <property type="molecule type" value="Genomic_DNA"/>
</dbReference>
<dbReference type="PANTHER" id="PTHR43736:SF2">
    <property type="entry name" value="MUTT_NUDIX FAMILY PROTEIN"/>
    <property type="match status" value="1"/>
</dbReference>
<protein>
    <submittedName>
        <fullName evidence="3">NUDIX domain-containing protein</fullName>
    </submittedName>
</protein>
<dbReference type="InterPro" id="IPR020084">
    <property type="entry name" value="NUDIX_hydrolase_CS"/>
</dbReference>
<reference evidence="3" key="1">
    <citation type="submission" date="2022-05" db="EMBL/GenBank/DDBJ databases">
        <authorList>
            <person name="Oliphant S.A."/>
            <person name="Watson-Haigh N.S."/>
            <person name="Sumby K.M."/>
            <person name="Gardner J.M."/>
            <person name="Jiranek V."/>
        </authorList>
    </citation>
    <scope>NUCLEOTIDE SEQUENCE</scope>
    <source>
        <strain evidence="3">KI4_B1</strain>
    </source>
</reference>
<gene>
    <name evidence="3" type="ORF">M3M40_05600</name>
</gene>
<feature type="domain" description="Nudix hydrolase" evidence="2">
    <location>
        <begin position="7"/>
        <end position="140"/>
    </location>
</feature>
<dbReference type="PROSITE" id="PS00893">
    <property type="entry name" value="NUDIX_BOX"/>
    <property type="match status" value="1"/>
</dbReference>
<dbReference type="Pfam" id="PF00293">
    <property type="entry name" value="NUDIX"/>
    <property type="match status" value="1"/>
</dbReference>
<accession>A0A9Q8ZUW7</accession>
<dbReference type="PROSITE" id="PS51462">
    <property type="entry name" value="NUDIX"/>
    <property type="match status" value="1"/>
</dbReference>
<evidence type="ECO:0000313" key="3">
    <source>
        <dbReference type="EMBL" id="USS88961.1"/>
    </source>
</evidence>
<proteinExistence type="predicted"/>
<dbReference type="SUPFAM" id="SSF55811">
    <property type="entry name" value="Nudix"/>
    <property type="match status" value="1"/>
</dbReference>